<dbReference type="PROSITE" id="PS50904">
    <property type="entry name" value="PRELI_MSF1"/>
    <property type="match status" value="1"/>
</dbReference>
<dbReference type="SMART" id="SM00516">
    <property type="entry name" value="SEC14"/>
    <property type="match status" value="1"/>
</dbReference>
<protein>
    <submittedName>
        <fullName evidence="4">SEC14-like protein 1</fullName>
    </submittedName>
</protein>
<dbReference type="Proteomes" id="UP000887013">
    <property type="component" value="Unassembled WGS sequence"/>
</dbReference>
<evidence type="ECO:0000313" key="5">
    <source>
        <dbReference type="EMBL" id="GFU10236.1"/>
    </source>
</evidence>
<accession>A0A8X6TZW4</accession>
<evidence type="ECO:0000313" key="6">
    <source>
        <dbReference type="Proteomes" id="UP000887013"/>
    </source>
</evidence>
<dbReference type="InterPro" id="IPR001251">
    <property type="entry name" value="CRAL-TRIO_dom"/>
</dbReference>
<dbReference type="InterPro" id="IPR006797">
    <property type="entry name" value="PRELI/MSF1_dom"/>
</dbReference>
<dbReference type="InterPro" id="IPR036865">
    <property type="entry name" value="CRAL-TRIO_dom_sf"/>
</dbReference>
<dbReference type="AlphaFoldDB" id="A0A8X6TZW4"/>
<dbReference type="InterPro" id="IPR051064">
    <property type="entry name" value="SEC14/CRAL-TRIO_domain"/>
</dbReference>
<dbReference type="SUPFAM" id="SSF52087">
    <property type="entry name" value="CRAL/TRIO domain"/>
    <property type="match status" value="1"/>
</dbReference>
<organism evidence="4 6">
    <name type="scientific">Nephila pilipes</name>
    <name type="common">Giant wood spider</name>
    <name type="synonym">Nephila maculata</name>
    <dbReference type="NCBI Taxonomy" id="299642"/>
    <lineage>
        <taxon>Eukaryota</taxon>
        <taxon>Metazoa</taxon>
        <taxon>Ecdysozoa</taxon>
        <taxon>Arthropoda</taxon>
        <taxon>Chelicerata</taxon>
        <taxon>Arachnida</taxon>
        <taxon>Araneae</taxon>
        <taxon>Araneomorphae</taxon>
        <taxon>Entelegynae</taxon>
        <taxon>Araneoidea</taxon>
        <taxon>Nephilidae</taxon>
        <taxon>Nephila</taxon>
    </lineage>
</organism>
<feature type="domain" description="PRELI/MSF1" evidence="2">
    <location>
        <begin position="3"/>
        <end position="99"/>
    </location>
</feature>
<dbReference type="EMBL" id="BMAW01029030">
    <property type="protein sequence ID" value="GFU10236.1"/>
    <property type="molecule type" value="Genomic_DNA"/>
</dbReference>
<dbReference type="Gene3D" id="3.40.525.10">
    <property type="entry name" value="CRAL-TRIO lipid binding domain"/>
    <property type="match status" value="1"/>
</dbReference>
<dbReference type="PANTHER" id="PTHR23324:SF66">
    <property type="entry name" value="PROTEIN REAL-TIME"/>
    <property type="match status" value="1"/>
</dbReference>
<evidence type="ECO:0000313" key="4">
    <source>
        <dbReference type="EMBL" id="GFT75404.1"/>
    </source>
</evidence>
<name>A0A8X6TZW4_NEPPI</name>
<keyword evidence="6" id="KW-1185">Reference proteome</keyword>
<dbReference type="EMBL" id="BMAW01070839">
    <property type="protein sequence ID" value="GFT75404.1"/>
    <property type="molecule type" value="Genomic_DNA"/>
</dbReference>
<evidence type="ECO:0000313" key="3">
    <source>
        <dbReference type="EMBL" id="GFT40378.1"/>
    </source>
</evidence>
<evidence type="ECO:0000259" key="2">
    <source>
        <dbReference type="PROSITE" id="PS50904"/>
    </source>
</evidence>
<sequence length="360" mass="41233">MVQKYQSPIRIYKYPFELVMAAYEKRFPTCKMIPVFLGSDTTYEYNSEDGAVYIIERRCRLNVEAPYLLKKIIGVDVVYFIQKNTLDRRARTLKIEAYNEKATRTAGKPVSSWTCLLDLEGLNMRHLWRPGVKALLHIIEIVEANYPETMGRVLIVRAPRVFPILWTLVSTFINDTTRSKFIFYAGNNYQGSGGLIDFVDKKYLPDFLGGDSETKICEGGLVPKSFYMSVEDYEKEKAEGHHLFDDSMYHVISLLKGQFHEVVLSITDKGSVICWDFDVMKDDVSFCVFRTQQPLPPPEKEQNEEELQGCGHPSLPLGMLNLETPVHSVIPKDWVLGKDYFLVETALTCKDGESVQVCFL</sequence>
<gene>
    <name evidence="4" type="primary">SEC14L1</name>
    <name evidence="4" type="ORF">NPIL_156491</name>
    <name evidence="3" type="ORF">NPIL_163411</name>
    <name evidence="5" type="ORF">NPIL_577871</name>
</gene>
<evidence type="ECO:0000259" key="1">
    <source>
        <dbReference type="PROSITE" id="PS50191"/>
    </source>
</evidence>
<dbReference type="Pfam" id="PF00650">
    <property type="entry name" value="CRAL_TRIO"/>
    <property type="match status" value="1"/>
</dbReference>
<dbReference type="PROSITE" id="PS50191">
    <property type="entry name" value="CRAL_TRIO"/>
    <property type="match status" value="1"/>
</dbReference>
<comment type="caution">
    <text evidence="4">The sequence shown here is derived from an EMBL/GenBank/DDBJ whole genome shotgun (WGS) entry which is preliminary data.</text>
</comment>
<dbReference type="SUPFAM" id="SSF101576">
    <property type="entry name" value="Supernatant protein factor (SPF), C-terminal domain"/>
    <property type="match status" value="1"/>
</dbReference>
<dbReference type="OrthoDB" id="6410037at2759"/>
<dbReference type="PANTHER" id="PTHR23324">
    <property type="entry name" value="SEC14 RELATED PROTEIN"/>
    <property type="match status" value="1"/>
</dbReference>
<dbReference type="GO" id="GO:0005737">
    <property type="term" value="C:cytoplasm"/>
    <property type="evidence" value="ECO:0007669"/>
    <property type="project" value="TreeGrafter"/>
</dbReference>
<dbReference type="CDD" id="cd00170">
    <property type="entry name" value="SEC14"/>
    <property type="match status" value="1"/>
</dbReference>
<dbReference type="InterPro" id="IPR036598">
    <property type="entry name" value="GOLD_dom_sf"/>
</dbReference>
<proteinExistence type="predicted"/>
<reference evidence="4" key="1">
    <citation type="submission" date="2020-08" db="EMBL/GenBank/DDBJ databases">
        <title>Multicomponent nature underlies the extraordinary mechanical properties of spider dragline silk.</title>
        <authorList>
            <person name="Kono N."/>
            <person name="Nakamura H."/>
            <person name="Mori M."/>
            <person name="Yoshida Y."/>
            <person name="Ohtoshi R."/>
            <person name="Malay A.D."/>
            <person name="Moran D.A.P."/>
            <person name="Tomita M."/>
            <person name="Numata K."/>
            <person name="Arakawa K."/>
        </authorList>
    </citation>
    <scope>NUCLEOTIDE SEQUENCE</scope>
</reference>
<feature type="domain" description="CRAL-TRIO" evidence="1">
    <location>
        <begin position="66"/>
        <end position="216"/>
    </location>
</feature>
<dbReference type="Gene3D" id="2.60.120.680">
    <property type="entry name" value="GOLD domain"/>
    <property type="match status" value="1"/>
</dbReference>
<dbReference type="EMBL" id="BMAW01109836">
    <property type="protein sequence ID" value="GFT40378.1"/>
    <property type="molecule type" value="Genomic_DNA"/>
</dbReference>